<dbReference type="AlphaFoldDB" id="A0AAV5J7H8"/>
<sequence length="655" mass="75936">MLLEEAVGDLHVTATSPLNATSTKPLIQKAMPALRELYNEKTTKPLIQKAMPALRELYNEKTIDQHFKPISFSFGPLHHVKKLTQGSTFEKAEKFKRRLAAMFISYSGNQKEVLYENVKKEIHSLRNCYDPIEVVDWEDEELACMFLVDGCALLHFILLAVQGTWEELGGKNDQCLFMIHDLFLLENQLPFQLLEILIYSCIEDPHERRRSHREELKDSIAKFINKPLLSPVKEISIPIYDQGDSQTHHCQRQRQEEPVHLLALLRRKLIGQGVKSKEKPKEKDGLLEKLMRKWCSSDNKIRELPSLRNVKELKAKGIRFKQREKIDGITDIDFNHRSCMPTLRLAPILNQLPFQLLEILIYSCIEDPHERRRSHREELKDSIAKFINKPLLSPVKEISIPIYDQGDSQTHHCQRQRQEEPVHLLALLRRKLIGQGVKSKEKPKEKDGLLEKLMRKWCSSDNKIRELPSLRNVKELKTKGIRFKPKEKIDGVTDIDFNHRSCMPTLRLAPILVEDQTIPILLNLIAYEMCSDINECEITSYIAFLESLIDSGEDVKELRDARVLFNKLGSDENLAEMFNKISKYLAPNPEKYKGLKGRIQDHCDLVWASDVAYFYNTYFRTPWSFLVFLSAVAGLLMTALQTYRSFNKPTGSTRH</sequence>
<evidence type="ECO:0000256" key="1">
    <source>
        <dbReference type="SAM" id="Phobius"/>
    </source>
</evidence>
<feature type="transmembrane region" description="Helical" evidence="1">
    <location>
        <begin position="623"/>
        <end position="640"/>
    </location>
</feature>
<keyword evidence="1" id="KW-0472">Membrane</keyword>
<reference evidence="2 3" key="1">
    <citation type="journal article" date="2021" name="Commun. Biol.">
        <title>The genome of Shorea leprosula (Dipterocarpaceae) highlights the ecological relevance of drought in aseasonal tropical rainforests.</title>
        <authorList>
            <person name="Ng K.K.S."/>
            <person name="Kobayashi M.J."/>
            <person name="Fawcett J.A."/>
            <person name="Hatakeyama M."/>
            <person name="Paape T."/>
            <person name="Ng C.H."/>
            <person name="Ang C.C."/>
            <person name="Tnah L.H."/>
            <person name="Lee C.T."/>
            <person name="Nishiyama T."/>
            <person name="Sese J."/>
            <person name="O'Brien M.J."/>
            <person name="Copetti D."/>
            <person name="Mohd Noor M.I."/>
            <person name="Ong R.C."/>
            <person name="Putra M."/>
            <person name="Sireger I.Z."/>
            <person name="Indrioko S."/>
            <person name="Kosugi Y."/>
            <person name="Izuno A."/>
            <person name="Isagi Y."/>
            <person name="Lee S.L."/>
            <person name="Shimizu K.K."/>
        </authorList>
    </citation>
    <scope>NUCLEOTIDE SEQUENCE [LARGE SCALE GENOMIC DNA]</scope>
    <source>
        <strain evidence="2">214</strain>
    </source>
</reference>
<dbReference type="PANTHER" id="PTHR31549:SF260">
    <property type="match status" value="1"/>
</dbReference>
<dbReference type="PANTHER" id="PTHR31549">
    <property type="entry name" value="PROTEIN, PUTATIVE (DUF247)-RELATED-RELATED"/>
    <property type="match status" value="1"/>
</dbReference>
<dbReference type="Proteomes" id="UP001054252">
    <property type="component" value="Unassembled WGS sequence"/>
</dbReference>
<accession>A0AAV5J7H8</accession>
<keyword evidence="3" id="KW-1185">Reference proteome</keyword>
<protein>
    <submittedName>
        <fullName evidence="2">Uncharacterized protein</fullName>
    </submittedName>
</protein>
<dbReference type="Pfam" id="PF03140">
    <property type="entry name" value="DUF247"/>
    <property type="match status" value="2"/>
</dbReference>
<dbReference type="InterPro" id="IPR004158">
    <property type="entry name" value="DUF247_pln"/>
</dbReference>
<organism evidence="2 3">
    <name type="scientific">Rubroshorea leprosula</name>
    <dbReference type="NCBI Taxonomy" id="152421"/>
    <lineage>
        <taxon>Eukaryota</taxon>
        <taxon>Viridiplantae</taxon>
        <taxon>Streptophyta</taxon>
        <taxon>Embryophyta</taxon>
        <taxon>Tracheophyta</taxon>
        <taxon>Spermatophyta</taxon>
        <taxon>Magnoliopsida</taxon>
        <taxon>eudicotyledons</taxon>
        <taxon>Gunneridae</taxon>
        <taxon>Pentapetalae</taxon>
        <taxon>rosids</taxon>
        <taxon>malvids</taxon>
        <taxon>Malvales</taxon>
        <taxon>Dipterocarpaceae</taxon>
        <taxon>Rubroshorea</taxon>
    </lineage>
</organism>
<dbReference type="EMBL" id="BPVZ01000032">
    <property type="protein sequence ID" value="GKV10549.1"/>
    <property type="molecule type" value="Genomic_DNA"/>
</dbReference>
<proteinExistence type="predicted"/>
<keyword evidence="1" id="KW-0812">Transmembrane</keyword>
<evidence type="ECO:0000313" key="2">
    <source>
        <dbReference type="EMBL" id="GKV10549.1"/>
    </source>
</evidence>
<keyword evidence="1" id="KW-1133">Transmembrane helix</keyword>
<gene>
    <name evidence="2" type="ORF">SLEP1_g21894</name>
</gene>
<evidence type="ECO:0000313" key="3">
    <source>
        <dbReference type="Proteomes" id="UP001054252"/>
    </source>
</evidence>
<comment type="caution">
    <text evidence="2">The sequence shown here is derived from an EMBL/GenBank/DDBJ whole genome shotgun (WGS) entry which is preliminary data.</text>
</comment>
<name>A0AAV5J7H8_9ROSI</name>